<name>A0A395NR23_TRIAR</name>
<protein>
    <recommendedName>
        <fullName evidence="5">Acid phosphatase-like protein</fullName>
    </recommendedName>
</protein>
<keyword evidence="2" id="KW-0812">Transmembrane</keyword>
<evidence type="ECO:0000313" key="4">
    <source>
        <dbReference type="Proteomes" id="UP000266272"/>
    </source>
</evidence>
<gene>
    <name evidence="3" type="ORF">TARUN_3825</name>
</gene>
<accession>A0A395NR23</accession>
<feature type="region of interest" description="Disordered" evidence="1">
    <location>
        <begin position="69"/>
        <end position="101"/>
    </location>
</feature>
<feature type="compositionally biased region" description="Basic and acidic residues" evidence="1">
    <location>
        <begin position="263"/>
        <end position="274"/>
    </location>
</feature>
<keyword evidence="2" id="KW-0472">Membrane</keyword>
<evidence type="ECO:0008006" key="5">
    <source>
        <dbReference type="Google" id="ProtNLM"/>
    </source>
</evidence>
<keyword evidence="4" id="KW-1185">Reference proteome</keyword>
<proteinExistence type="predicted"/>
<comment type="caution">
    <text evidence="3">The sequence shown here is derived from an EMBL/GenBank/DDBJ whole genome shotgun (WGS) entry which is preliminary data.</text>
</comment>
<evidence type="ECO:0000256" key="1">
    <source>
        <dbReference type="SAM" id="MobiDB-lite"/>
    </source>
</evidence>
<dbReference type="EMBL" id="PXOA01000214">
    <property type="protein sequence ID" value="RFU78384.1"/>
    <property type="molecule type" value="Genomic_DNA"/>
</dbReference>
<feature type="region of interest" description="Disordered" evidence="1">
    <location>
        <begin position="121"/>
        <end position="159"/>
    </location>
</feature>
<evidence type="ECO:0000313" key="3">
    <source>
        <dbReference type="EMBL" id="RFU78384.1"/>
    </source>
</evidence>
<organism evidence="3 4">
    <name type="scientific">Trichoderma arundinaceum</name>
    <dbReference type="NCBI Taxonomy" id="490622"/>
    <lineage>
        <taxon>Eukaryota</taxon>
        <taxon>Fungi</taxon>
        <taxon>Dikarya</taxon>
        <taxon>Ascomycota</taxon>
        <taxon>Pezizomycotina</taxon>
        <taxon>Sordariomycetes</taxon>
        <taxon>Hypocreomycetidae</taxon>
        <taxon>Hypocreales</taxon>
        <taxon>Hypocreaceae</taxon>
        <taxon>Trichoderma</taxon>
    </lineage>
</organism>
<feature type="transmembrane region" description="Helical" evidence="2">
    <location>
        <begin position="6"/>
        <end position="26"/>
    </location>
</feature>
<feature type="region of interest" description="Disordered" evidence="1">
    <location>
        <begin position="193"/>
        <end position="274"/>
    </location>
</feature>
<reference evidence="3 4" key="1">
    <citation type="journal article" date="2018" name="PLoS Pathog.">
        <title>Evolution of structural diversity of trichothecenes, a family of toxins produced by plant pathogenic and entomopathogenic fungi.</title>
        <authorList>
            <person name="Proctor R.H."/>
            <person name="McCormick S.P."/>
            <person name="Kim H.S."/>
            <person name="Cardoza R.E."/>
            <person name="Stanley A.M."/>
            <person name="Lindo L."/>
            <person name="Kelly A."/>
            <person name="Brown D.W."/>
            <person name="Lee T."/>
            <person name="Vaughan M.M."/>
            <person name="Alexander N.J."/>
            <person name="Busman M."/>
            <person name="Gutierrez S."/>
        </authorList>
    </citation>
    <scope>NUCLEOTIDE SEQUENCE [LARGE SCALE GENOMIC DNA]</scope>
    <source>
        <strain evidence="3 4">IBT 40837</strain>
    </source>
</reference>
<evidence type="ECO:0000256" key="2">
    <source>
        <dbReference type="SAM" id="Phobius"/>
    </source>
</evidence>
<dbReference type="STRING" id="490622.A0A395NR23"/>
<keyword evidence="2" id="KW-1133">Transmembrane helix</keyword>
<feature type="compositionally biased region" description="Basic and acidic residues" evidence="1">
    <location>
        <begin position="201"/>
        <end position="210"/>
    </location>
</feature>
<dbReference type="AlphaFoldDB" id="A0A395NR23"/>
<dbReference type="Proteomes" id="UP000266272">
    <property type="component" value="Unassembled WGS sequence"/>
</dbReference>
<sequence length="274" mass="28934">MVSTAGGIVIAIVVILVAAVVGWVVFTQLRARRLGSCDVPAAHGNQNPTRPPKLLSGAAAQQRLRSDDVANDGNAQLPPPSLSSYLPWNKSDAPYGPPRPARGGVVGWFNDVMRKFKHRNDRSATGAYEQSLHSGGAPPGNRGFGPLDPDDAWDTRVGNEADGYGYYEQELGGHNEYTGAGYNSDRLGTAPAAHVGYGGEDVERGRRPSRDAGAATAAAASHRNPFDDDAQVSLRGVSPRPMDLSGAGAHRTGDRPGSSGSSHAERRSIFREDV</sequence>
<dbReference type="OrthoDB" id="5414285at2759"/>